<feature type="compositionally biased region" description="Basic and acidic residues" evidence="1">
    <location>
        <begin position="311"/>
        <end position="321"/>
    </location>
</feature>
<dbReference type="PANTHER" id="PTHR36223:SF1">
    <property type="entry name" value="TRANSCRIPTION ELONGATION FACTOR EAF N-TERMINAL DOMAIN-CONTAINING PROTEIN"/>
    <property type="match status" value="1"/>
</dbReference>
<comment type="caution">
    <text evidence="3">The sequence shown here is derived from an EMBL/GenBank/DDBJ whole genome shotgun (WGS) entry which is preliminary data.</text>
</comment>
<feature type="domain" description="DUF7918" evidence="2">
    <location>
        <begin position="6"/>
        <end position="242"/>
    </location>
</feature>
<sequence length="321" mass="35834">MDHFQGITAQIISNGQVLDFYDDPDAPEIPESRARHHYVEAVAGSTFQVKVNLTPQFNSYRMKAEDAVKISVVPDGNIGGGGRAVKYTKKLLQESFSRVYRCSHTFTGPKHFCKEIGQWMRSDYSFGNLVLKETPDPGFSVKQAEDLGKIQITIQRVKMEKRQVAYVPSTIPIETINEVPEKALKGRSIETTVRLANARPTSASVHSHISKSISGEAGKPVVFNIYYRSRRALQMIGCIPRSPSPESQSPDDDATAPEHVLQEVRDLRARLALLERGLNVKSESSSAATGVKREREEEGNKGSRQRRRTTVKIEHVDLTDD</sequence>
<organism evidence="3 4">
    <name type="scientific">Letharia lupina</name>
    <dbReference type="NCBI Taxonomy" id="560253"/>
    <lineage>
        <taxon>Eukaryota</taxon>
        <taxon>Fungi</taxon>
        <taxon>Dikarya</taxon>
        <taxon>Ascomycota</taxon>
        <taxon>Pezizomycotina</taxon>
        <taxon>Lecanoromycetes</taxon>
        <taxon>OSLEUM clade</taxon>
        <taxon>Lecanoromycetidae</taxon>
        <taxon>Lecanorales</taxon>
        <taxon>Lecanorineae</taxon>
        <taxon>Parmeliaceae</taxon>
        <taxon>Letharia</taxon>
    </lineage>
</organism>
<dbReference type="AlphaFoldDB" id="A0A8H6CGD2"/>
<reference evidence="3 4" key="1">
    <citation type="journal article" date="2020" name="Genomics">
        <title>Complete, high-quality genomes from long-read metagenomic sequencing of two wolf lichen thalli reveals enigmatic genome architecture.</title>
        <authorList>
            <person name="McKenzie S.K."/>
            <person name="Walston R.F."/>
            <person name="Allen J.L."/>
        </authorList>
    </citation>
    <scope>NUCLEOTIDE SEQUENCE [LARGE SCALE GENOMIC DNA]</scope>
    <source>
        <strain evidence="3">WasteWater1</strain>
    </source>
</reference>
<protein>
    <recommendedName>
        <fullName evidence="2">DUF7918 domain-containing protein</fullName>
    </recommendedName>
</protein>
<proteinExistence type="predicted"/>
<feature type="compositionally biased region" description="Basic and acidic residues" evidence="1">
    <location>
        <begin position="291"/>
        <end position="301"/>
    </location>
</feature>
<accession>A0A8H6CGD2</accession>
<dbReference type="Pfam" id="PF25534">
    <property type="entry name" value="DUF7918"/>
    <property type="match status" value="1"/>
</dbReference>
<dbReference type="Proteomes" id="UP000593566">
    <property type="component" value="Unassembled WGS sequence"/>
</dbReference>
<dbReference type="RefSeq" id="XP_037152092.1">
    <property type="nucleotide sequence ID" value="XM_037291730.1"/>
</dbReference>
<name>A0A8H6CGD2_9LECA</name>
<dbReference type="PANTHER" id="PTHR36223">
    <property type="entry name" value="BETA-LACTAMASE-TYPE TRANSPEPTIDASE FOLD DOMAIN CONTAINING PROTEIN"/>
    <property type="match status" value="1"/>
</dbReference>
<dbReference type="GeneID" id="59329212"/>
<evidence type="ECO:0000313" key="4">
    <source>
        <dbReference type="Proteomes" id="UP000593566"/>
    </source>
</evidence>
<keyword evidence="4" id="KW-1185">Reference proteome</keyword>
<evidence type="ECO:0000256" key="1">
    <source>
        <dbReference type="SAM" id="MobiDB-lite"/>
    </source>
</evidence>
<gene>
    <name evidence="3" type="ORF">HO133_000794</name>
</gene>
<feature type="region of interest" description="Disordered" evidence="1">
    <location>
        <begin position="278"/>
        <end position="321"/>
    </location>
</feature>
<dbReference type="EMBL" id="JACCJB010000011">
    <property type="protein sequence ID" value="KAF6222746.1"/>
    <property type="molecule type" value="Genomic_DNA"/>
</dbReference>
<evidence type="ECO:0000259" key="2">
    <source>
        <dbReference type="Pfam" id="PF25534"/>
    </source>
</evidence>
<evidence type="ECO:0000313" key="3">
    <source>
        <dbReference type="EMBL" id="KAF6222746.1"/>
    </source>
</evidence>
<dbReference type="InterPro" id="IPR057678">
    <property type="entry name" value="DUF7918"/>
</dbReference>